<keyword evidence="7" id="KW-0677">Repeat</keyword>
<dbReference type="InterPro" id="IPR003961">
    <property type="entry name" value="FN3_dom"/>
</dbReference>
<dbReference type="CDD" id="cd01482">
    <property type="entry name" value="vWA_collagen_alphaI-XII-like"/>
    <property type="match status" value="1"/>
</dbReference>
<dbReference type="FunFam" id="3.40.50.410:FF:000035">
    <property type="entry name" value="collagen alpha-3(VI) chain isoform X3"/>
    <property type="match status" value="1"/>
</dbReference>
<evidence type="ECO:0000313" key="21">
    <source>
        <dbReference type="Ensembl" id="ENSACAP00000032455.1"/>
    </source>
</evidence>
<feature type="domain" description="VWFA" evidence="19">
    <location>
        <begin position="836"/>
        <end position="1008"/>
    </location>
</feature>
<feature type="domain" description="VWFA" evidence="19">
    <location>
        <begin position="34"/>
        <end position="212"/>
    </location>
</feature>
<dbReference type="Pfam" id="PF01391">
    <property type="entry name" value="Collagen"/>
    <property type="match status" value="2"/>
</dbReference>
<reference evidence="21" key="3">
    <citation type="submission" date="2025-09" db="UniProtKB">
        <authorList>
            <consortium name="Ensembl"/>
        </authorList>
    </citation>
    <scope>IDENTIFICATION</scope>
</reference>
<dbReference type="SUPFAM" id="SSF53300">
    <property type="entry name" value="vWA-like"/>
    <property type="match status" value="12"/>
</dbReference>
<dbReference type="GeneID" id="100559509"/>
<evidence type="ECO:0000256" key="14">
    <source>
        <dbReference type="ARBA" id="ARBA00043858"/>
    </source>
</evidence>
<dbReference type="InterPro" id="IPR050525">
    <property type="entry name" value="ECM_Assembly_Org"/>
</dbReference>
<dbReference type="FunFam" id="4.10.410.10:FF:000020">
    <property type="entry name" value="Collagen, type VI, alpha 3"/>
    <property type="match status" value="1"/>
</dbReference>
<dbReference type="Proteomes" id="UP000001646">
    <property type="component" value="Chromosome 1"/>
</dbReference>
<protein>
    <recommendedName>
        <fullName evidence="16">Collagen alpha-3(VI) chain</fullName>
    </recommendedName>
</protein>
<feature type="chain" id="PRO_5032730611" description="Collagen alpha-3(VI) chain" evidence="18">
    <location>
        <begin position="26"/>
        <end position="3151"/>
    </location>
</feature>
<dbReference type="CDD" id="cd22629">
    <property type="entry name" value="Kunitz_collagen_alpha3_VI"/>
    <property type="match status" value="1"/>
</dbReference>
<sequence length="3151" mass="341910">MRKHRHSSLGAIICLLFSGYYMAAAQQQNNGAADIIFLVDSSWSIGKEHFQLVREFLYDVVKQLDVGGNDFRFGLVQFSGNPHTEFQLNTYHTLQDVLSHISHMPYMGGGTKTGQGLEFLIRNHLTKVSGSRVSDGTPQVVVVLTDGRSQDDVTLPSSVLKSADVNMFAIGVQDAVEGELKEIASEPLEIHLFNLENFTALHGIVGDLVESIHSSLTPGMAGEKGVVKDITAQESADIIFLIDGSNNIGPVIFATVRDFVANVIERLSVGSESIRVGVVTYSDQSRTAFFLNSHTRKADVLEAVKALSFPGGEEANIGEALEFVVQNHFNRSGGSRIEEHVPQVLVLISSSESSDDIREGVLAMKQAGVFSFSIGVKNADNVELQQIATDGSFVFTILDTRNLGDLEDLLLPNIVGVAQRFILLDTPTVFTEVVEVNRKDVVFLIDGTTALGTASFNAIRDFIGKIISRLEIGPHAIQVAVAQYGDTVRPEIYLNTYPNKKDISTNLRKIRPAGGAVLNTGAALRTVKNSFFTSSVGSRIEEGVLPVLVLVTGGKSRDDVVQPVQELKRGGIMVLAIGAQNADRAELEQIAFEPGLVFTPTEFRVQPLAQILPTVLAHIRTLSGSVTETTDVLINKRDIIFLLDGSANVGNANFPYVRDLVVNLVNSLDVGIDDIRIGLVQFSENPKTEFFLNSFLTKAEVLSHLSGLKLLGGSVLNTGSALDFVFSNHFTKAGGSRIDENVPQVLVFLTAGPSVDSFQEAARALARARVLTFSIGVRNADPAELQQISFNPQIVYFRNEFRSLANLPQEMIRPLTTYYSGDVEEVVITSTESKSDIFFLFDGSSNLAGQFPAVREFLLRVLSDLNLGPDATRVAVAQFSDNVQVEFNFQDIPSKQEILQRVKKMRIKGGRSLNIGAALETAMRDVFVRQAGSRIEEGVPQFLVLLAAGRSSDDVDQPANALKQAGVATFVIKSRTADPVELERIVFAPQFILNADSLSRIGEIQPEIVNLLKTIEIRESGDEIQRKDVVFLIDGSDATRSSFPELKSFVQRVVDSLDVGPGKVRVAVVQYSNDANTEFNLNEYSDKASVITAVQRMTAMGGYAVNTGAALNYLISNVFTREAGSRVQEGVPQFVILLTAERSRDDVRRPALELKTRGAVPLGIGFGNADITQLQTISFVPEFAVFVSGVSELGRIQQLIAERVTRLTKAEIEALTPEITVPLPRPGDGKKDVVFLIDDSQYAVPEFNSVREFIERLVSNLNVGSDNTRIAVIQFSEDPRVAFLLNAHSTKEEVQDAVRRLKPKGGRQVNLGSALEYVSKNIFTRPSGSRIEEGAPQFLILLFSHPSDDDVEDPAIQVKQVGVAPLTIAKNVDRELMQTIALSPQYVFQVSTYQDLPTLEQQLISPVTTLTTQQIQGLIADTSSPTDIDSEAKDIVFLIDSSDNVGADFAHIRDFIIRIIQQLDVRSRKVRIGVVQFSNNVFPEFFLKTHPTKNAVLQAIRRMRPRGGTPLNVGKALDYVVKNHFIKSAGSRREDGVPQHLVLLLGGRSQDDVGRPSNVILSSGIKSLGVGAKNADSAELQRITNDQRTAFIVREFAELPTIEKRFFASFEAPQEPPLEETEIPLDSKKQADIVFLLDSSINFGRDNFQEVVDFVYGIIDAIYEEGDSIKVGLVQYNSDVSDEFFLKDFTDKEQILEAVKRIAYKGGRTANTGTAIKHIKAKHFVKEAGSRVDQKVPQIAFIITGGRPEDDGQTAALALAQQGVKVFAVGVRNIDLGDIAKLSSDSTTGFRAATAQELSELNEAVLVTLNDVMKEQLCVGVGEVSRDCNLDVIIGFDVSDVGPGQSIFNVQRVLESNVEDILNRITRMQKISCTRNQAPTVRVALLAQTPSGVVEAFDFSEYQPELFEKFRALSNRGPFVLTAETLRSYQNKFRASSAGSVKVVIHLTDGLDGPRGQLAAASADLKKEGVKALILVGLERVPNFEEVMQLEFGRGFTYNRPLQVNLLDLDFDLAEQLDSIAERACCGVPCKCSGQRGDRGLPGLFGPKGLSGENGYRGYPGDEGGPGERGPAGINGTQGFQGCPGERGTKGSRGFPGEKGALGEIGLDGIDGEEGDRGLPGSSGERGSSGRRGVKGPKGERGERGDRGLRGDVGVAGIDGTQRGPRGSKGEPGPTGEPGGDGPAGAPGGPGRNGGFGRRGPPGSKGNKGAAGLPGAVGEQGIRGPQGSPGPNGTPGLRGEQGIPGPRGDGGPLGPAGERGRSGPLGKKGEPGEPGPGGPVGPPGPRGLTGDDGRDGVGRAGAKGSRGEPGFPGYPGPRGTPGDRGGPGDVGPKGSRGQRGRAGEPGSIGQKGERGYPGASGLKGNKGESRDQCALVRNIKDKCPCCYGPRECPIFPTELAFALDTSAGGSTEAFNRMKQSVLSIVNNLTIAESNCPRGARVALVTYNSEVTTEIRFADSRRKKNLVKQIQDLQIAQTSKQRSLETAMSFVARNTFKRARSGFLMRKVAVFFSNGPTRASPQLNEAMMKLYDAGVVPVFLTSREDRALINALQINNTGGQAITFSGGADQLRQTIGRLITCHICLDVCDPDASCGAQRGVFGRDRRAAPTDVDIDIAFILDSSDSTTHLQFSEMKNYISYVVSQLETSSNPSASQHHARVAVVQHAPYEFESNSSTSPVKVELSLTDYASKDKLIDFVKDQMTQLHGTRALTSAIKYTMTHIFESAPNPRDFKVIVLMMTGSVEKEELEHLHKVIVEAKCKGYFLVILGIGRKVNIKNIYSLASEPNDIFFKYIDKPSELHEEPLLRFGNLLPAFISSENAFYLSPDVRKQCDWFQNDQPVKKIAQKEIHIPNNATATPTATEKPKVTMIMHTGEIQITDITENSAKLHWANPESQNDYVYDISITSAHDNSLVLKLNLTGTERVIGGLGSGQKYHVIVTGYHNAHVKATYKGTFITKSMALPKMPSAATANLMMNSEPLEGPNTDPCLLDLDMGTQCKEYQVKWFFDYKNKICTKVWYGGCGGNANRFETEADCISRCLKPSDEEVMQLPVLEQSHLSGHKVPKKKLPRKKLPRRKLKRRARKAKDICNLSKEAGPCRDFILKWFFDTTTKSCARFWYGGCGGNENRFNTQKECEQLCFAGSPGIIITMGT</sequence>
<dbReference type="FunCoup" id="A0A803TB65">
    <property type="interactions" value="399"/>
</dbReference>
<feature type="domain" description="BPTI/Kunitz inhibitor" evidence="20">
    <location>
        <begin position="2987"/>
        <end position="3038"/>
    </location>
</feature>
<dbReference type="PANTHER" id="PTHR24020:SF13">
    <property type="entry name" value="COLLAGEN ALPHA-3(VI) CHAIN"/>
    <property type="match status" value="1"/>
</dbReference>
<evidence type="ECO:0000256" key="9">
    <source>
        <dbReference type="ARBA" id="ARBA00022900"/>
    </source>
</evidence>
<reference evidence="21 22" key="1">
    <citation type="submission" date="2009-12" db="EMBL/GenBank/DDBJ databases">
        <title>The Genome Sequence of Anolis carolinensis (Green Anole Lizard).</title>
        <authorList>
            <consortium name="The Genome Sequencing Platform"/>
            <person name="Di Palma F."/>
            <person name="Alfoldi J."/>
            <person name="Heiman D."/>
            <person name="Young S."/>
            <person name="Grabherr M."/>
            <person name="Johnson J."/>
            <person name="Lander E.S."/>
            <person name="Lindblad-Toh K."/>
        </authorList>
    </citation>
    <scope>NUCLEOTIDE SEQUENCE [LARGE SCALE GENOMIC DNA]</scope>
    <source>
        <strain evidence="21 22">JBL SC #1</strain>
    </source>
</reference>
<feature type="domain" description="VWFA" evidence="19">
    <location>
        <begin position="1434"/>
        <end position="1606"/>
    </location>
</feature>
<dbReference type="Ensembl" id="ENSACAT00000057004.1">
    <property type="protein sequence ID" value="ENSACAP00000032455.1"/>
    <property type="gene ID" value="ENSACAG00000004231.4"/>
</dbReference>
<name>A0A803TB65_ANOCA</name>
<feature type="compositionally biased region" description="Gly residues" evidence="17">
    <location>
        <begin position="2245"/>
        <end position="2254"/>
    </location>
</feature>
<dbReference type="PROSITE" id="PS50234">
    <property type="entry name" value="VWFA"/>
    <property type="match status" value="12"/>
</dbReference>
<dbReference type="InterPro" id="IPR036465">
    <property type="entry name" value="vWFA_dom_sf"/>
</dbReference>
<keyword evidence="12" id="KW-0325">Glycoprotein</keyword>
<dbReference type="GO" id="GO:0004867">
    <property type="term" value="F:serine-type endopeptidase inhibitor activity"/>
    <property type="evidence" value="ECO:0007669"/>
    <property type="project" value="UniProtKB-KW"/>
</dbReference>
<evidence type="ECO:0000256" key="7">
    <source>
        <dbReference type="ARBA" id="ARBA00022737"/>
    </source>
</evidence>
<evidence type="ECO:0000256" key="5">
    <source>
        <dbReference type="ARBA" id="ARBA00022690"/>
    </source>
</evidence>
<dbReference type="GO" id="GO:0007155">
    <property type="term" value="P:cell adhesion"/>
    <property type="evidence" value="ECO:0007669"/>
    <property type="project" value="UniProtKB-KW"/>
</dbReference>
<comment type="function">
    <text evidence="14">Collagen VI acts as a cell-binding protein.</text>
</comment>
<dbReference type="InterPro" id="IPR002035">
    <property type="entry name" value="VWF_A"/>
</dbReference>
<dbReference type="GeneTree" id="ENSGT00940000156462"/>
<feature type="compositionally biased region" description="Gly residues" evidence="17">
    <location>
        <begin position="2061"/>
        <end position="2070"/>
    </location>
</feature>
<dbReference type="GO" id="GO:0009411">
    <property type="term" value="P:response to UV"/>
    <property type="evidence" value="ECO:0007669"/>
    <property type="project" value="Ensembl"/>
</dbReference>
<comment type="similarity">
    <text evidence="15">Belongs to the type VI collagen family.</text>
</comment>
<feature type="domain" description="VWFA" evidence="19">
    <location>
        <begin position="1028"/>
        <end position="1204"/>
    </location>
</feature>
<feature type="compositionally biased region" description="Gly residues" evidence="17">
    <location>
        <begin position="2176"/>
        <end position="2200"/>
    </location>
</feature>
<keyword evidence="10" id="KW-0176">Collagen</keyword>
<evidence type="ECO:0000256" key="17">
    <source>
        <dbReference type="SAM" id="MobiDB-lite"/>
    </source>
</evidence>
<evidence type="ECO:0000256" key="10">
    <source>
        <dbReference type="ARBA" id="ARBA00023119"/>
    </source>
</evidence>
<dbReference type="FunFam" id="3.40.50.410:FF:000003">
    <property type="entry name" value="Collagen type VI alpha 3 chain"/>
    <property type="match status" value="6"/>
</dbReference>
<dbReference type="InterPro" id="IPR008160">
    <property type="entry name" value="Collagen"/>
</dbReference>
<feature type="domain" description="VWFA" evidence="19">
    <location>
        <begin position="1831"/>
        <end position="2020"/>
    </location>
</feature>
<dbReference type="Bgee" id="ENSACAG00000004231">
    <property type="expression patterns" value="Expressed in forelimb bud and 13 other cell types or tissues"/>
</dbReference>
<evidence type="ECO:0000256" key="15">
    <source>
        <dbReference type="ARBA" id="ARBA00044000"/>
    </source>
</evidence>
<feature type="domain" description="VWFA" evidence="19">
    <location>
        <begin position="440"/>
        <end position="615"/>
    </location>
</feature>
<feature type="domain" description="BPTI/Kunitz inhibitor" evidence="20">
    <location>
        <begin position="3088"/>
        <end position="3138"/>
    </location>
</feature>
<dbReference type="FunFam" id="3.40.50.410:FF:000021">
    <property type="entry name" value="Collagen, type VI, alpha 3"/>
    <property type="match status" value="1"/>
</dbReference>
<evidence type="ECO:0000256" key="11">
    <source>
        <dbReference type="ARBA" id="ARBA00023157"/>
    </source>
</evidence>
<dbReference type="CDD" id="cd00063">
    <property type="entry name" value="FN3"/>
    <property type="match status" value="1"/>
</dbReference>
<dbReference type="InterPro" id="IPR013783">
    <property type="entry name" value="Ig-like_fold"/>
</dbReference>
<dbReference type="CDD" id="cd22635">
    <property type="entry name" value="Kunitz_papilin"/>
    <property type="match status" value="1"/>
</dbReference>
<dbReference type="KEGG" id="acs:100559509"/>
<dbReference type="PROSITE" id="PS00280">
    <property type="entry name" value="BPTI_KUNITZ_1"/>
    <property type="match status" value="1"/>
</dbReference>
<keyword evidence="13" id="KW-0379">Hydroxylation</keyword>
<feature type="domain" description="VWFA" evidence="19">
    <location>
        <begin position="2398"/>
        <end position="2577"/>
    </location>
</feature>
<dbReference type="PRINTS" id="PR00453">
    <property type="entry name" value="VWFADOMAIN"/>
</dbReference>
<dbReference type="SUPFAM" id="SSF57362">
    <property type="entry name" value="BPTI-like"/>
    <property type="match status" value="2"/>
</dbReference>
<dbReference type="GO" id="GO:0042383">
    <property type="term" value="C:sarcolemma"/>
    <property type="evidence" value="ECO:0007669"/>
    <property type="project" value="Ensembl"/>
</dbReference>
<dbReference type="CTD" id="1293"/>
<dbReference type="SMART" id="SM00327">
    <property type="entry name" value="VWA"/>
    <property type="match status" value="12"/>
</dbReference>
<dbReference type="GO" id="GO:0005589">
    <property type="term" value="C:collagen type VI trimer"/>
    <property type="evidence" value="ECO:0007669"/>
    <property type="project" value="UniProtKB-ARBA"/>
</dbReference>
<dbReference type="SMART" id="SM00131">
    <property type="entry name" value="KU"/>
    <property type="match status" value="2"/>
</dbReference>
<evidence type="ECO:0000259" key="20">
    <source>
        <dbReference type="PROSITE" id="PS50279"/>
    </source>
</evidence>
<evidence type="ECO:0000256" key="18">
    <source>
        <dbReference type="SAM" id="SignalP"/>
    </source>
</evidence>
<evidence type="ECO:0000256" key="6">
    <source>
        <dbReference type="ARBA" id="ARBA00022729"/>
    </source>
</evidence>
<dbReference type="PROSITE" id="PS50279">
    <property type="entry name" value="BPTI_KUNITZ_2"/>
    <property type="match status" value="2"/>
</dbReference>
<dbReference type="FunFam" id="3.40.50.410:FF:000004">
    <property type="entry name" value="collagen alpha-6(VI) chain"/>
    <property type="match status" value="1"/>
</dbReference>
<dbReference type="InParanoid" id="A0A803TB65"/>
<dbReference type="FunFam" id="3.40.50.410:FF:000022">
    <property type="entry name" value="Collagen type VI alpha 3 chain"/>
    <property type="match status" value="1"/>
</dbReference>
<proteinExistence type="inferred from homology"/>
<feature type="domain" description="VWFA" evidence="19">
    <location>
        <begin position="1632"/>
        <end position="1812"/>
    </location>
</feature>
<dbReference type="OrthoDB" id="6132182at2759"/>
<dbReference type="FunFam" id="3.40.50.410:FF:000016">
    <property type="entry name" value="Collagen type VI alpha 3 chain"/>
    <property type="match status" value="1"/>
</dbReference>
<reference evidence="21" key="2">
    <citation type="submission" date="2025-08" db="UniProtKB">
        <authorList>
            <consortium name="Ensembl"/>
        </authorList>
    </citation>
    <scope>IDENTIFICATION</scope>
</reference>
<keyword evidence="3" id="KW-0964">Secreted</keyword>
<dbReference type="GO" id="GO:0051402">
    <property type="term" value="P:neuron apoptotic process"/>
    <property type="evidence" value="ECO:0007669"/>
    <property type="project" value="Ensembl"/>
</dbReference>
<evidence type="ECO:0000313" key="22">
    <source>
        <dbReference type="Proteomes" id="UP000001646"/>
    </source>
</evidence>
<keyword evidence="8" id="KW-0130">Cell adhesion</keyword>
<dbReference type="Gene3D" id="4.10.410.10">
    <property type="entry name" value="Pancreatic trypsin inhibitor Kunitz domain"/>
    <property type="match status" value="2"/>
</dbReference>
<keyword evidence="6 18" id="KW-0732">Signal</keyword>
<feature type="signal peptide" evidence="18">
    <location>
        <begin position="1"/>
        <end position="25"/>
    </location>
</feature>
<feature type="compositionally biased region" description="Gly residues" evidence="17">
    <location>
        <begin position="2322"/>
        <end position="2331"/>
    </location>
</feature>
<dbReference type="PANTHER" id="PTHR24020">
    <property type="entry name" value="COLLAGEN ALPHA"/>
    <property type="match status" value="1"/>
</dbReference>
<keyword evidence="11" id="KW-1015">Disulfide bond</keyword>
<comment type="subcellular location">
    <subcellularLocation>
        <location evidence="1">Secreted</location>
        <location evidence="1">Extracellular space</location>
        <location evidence="1">Extracellular matrix</location>
    </subcellularLocation>
</comment>
<dbReference type="SUPFAM" id="SSF49265">
    <property type="entry name" value="Fibronectin type III"/>
    <property type="match status" value="1"/>
</dbReference>
<dbReference type="InterPro" id="IPR020901">
    <property type="entry name" value="Prtase_inh_Kunz-CS"/>
</dbReference>
<evidence type="ECO:0000256" key="3">
    <source>
        <dbReference type="ARBA" id="ARBA00022525"/>
    </source>
</evidence>
<dbReference type="InterPro" id="IPR036116">
    <property type="entry name" value="FN3_sf"/>
</dbReference>
<evidence type="ECO:0000256" key="4">
    <source>
        <dbReference type="ARBA" id="ARBA00022530"/>
    </source>
</evidence>
<feature type="compositionally biased region" description="Basic and acidic residues" evidence="17">
    <location>
        <begin position="2137"/>
        <end position="2150"/>
    </location>
</feature>
<dbReference type="Gene3D" id="3.40.50.410">
    <property type="entry name" value="von Willebrand factor, type A domain"/>
    <property type="match status" value="11"/>
</dbReference>
<feature type="domain" description="VWFA" evidence="19">
    <location>
        <begin position="2614"/>
        <end position="2810"/>
    </location>
</feature>
<dbReference type="InterPro" id="IPR036880">
    <property type="entry name" value="Kunitz_BPTI_sf"/>
</dbReference>
<evidence type="ECO:0000256" key="12">
    <source>
        <dbReference type="ARBA" id="ARBA00023180"/>
    </source>
</evidence>
<keyword evidence="9" id="KW-0722">Serine protease inhibitor</keyword>
<dbReference type="GO" id="GO:0043491">
    <property type="term" value="P:phosphatidylinositol 3-kinase/protein kinase B signal transduction"/>
    <property type="evidence" value="ECO:0007669"/>
    <property type="project" value="Ensembl"/>
</dbReference>
<dbReference type="FunFam" id="4.10.410.10:FF:000007">
    <property type="entry name" value="Collagen type VI alpha 3 chain"/>
    <property type="match status" value="1"/>
</dbReference>
<dbReference type="Pfam" id="PF00014">
    <property type="entry name" value="Kunitz_BPTI"/>
    <property type="match status" value="2"/>
</dbReference>
<organism evidence="21 22">
    <name type="scientific">Anolis carolinensis</name>
    <name type="common">Green anole</name>
    <name type="synonym">American chameleon</name>
    <dbReference type="NCBI Taxonomy" id="28377"/>
    <lineage>
        <taxon>Eukaryota</taxon>
        <taxon>Metazoa</taxon>
        <taxon>Chordata</taxon>
        <taxon>Craniata</taxon>
        <taxon>Vertebrata</taxon>
        <taxon>Euteleostomi</taxon>
        <taxon>Lepidosauria</taxon>
        <taxon>Squamata</taxon>
        <taxon>Bifurcata</taxon>
        <taxon>Unidentata</taxon>
        <taxon>Episquamata</taxon>
        <taxon>Toxicofera</taxon>
        <taxon>Iguania</taxon>
        <taxon>Dactyloidae</taxon>
        <taxon>Anolis</taxon>
    </lineage>
</organism>
<dbReference type="GO" id="GO:0005615">
    <property type="term" value="C:extracellular space"/>
    <property type="evidence" value="ECO:0000318"/>
    <property type="project" value="GO_Central"/>
</dbReference>
<evidence type="ECO:0000259" key="19">
    <source>
        <dbReference type="PROSITE" id="PS50234"/>
    </source>
</evidence>
<dbReference type="CDD" id="cd01450">
    <property type="entry name" value="vWFA_subfamily_ECM"/>
    <property type="match status" value="2"/>
</dbReference>
<accession>A0A803TB65</accession>
<dbReference type="FunFam" id="3.40.50.410:FF:000037">
    <property type="entry name" value="Collagen type VI alpha 3 chain"/>
    <property type="match status" value="1"/>
</dbReference>
<dbReference type="FunFam" id="2.60.40.10:FF:003885">
    <property type="match status" value="1"/>
</dbReference>
<dbReference type="Pfam" id="PF00092">
    <property type="entry name" value="VWA"/>
    <property type="match status" value="11"/>
</dbReference>
<evidence type="ECO:0000256" key="2">
    <source>
        <dbReference type="ARBA" id="ARBA00008415"/>
    </source>
</evidence>
<gene>
    <name evidence="21" type="primary">COL6A3</name>
</gene>
<keyword evidence="22" id="KW-1185">Reference proteome</keyword>
<dbReference type="InterPro" id="IPR002223">
    <property type="entry name" value="Kunitz_BPTI"/>
</dbReference>
<dbReference type="Gene3D" id="2.60.40.10">
    <property type="entry name" value="Immunoglobulins"/>
    <property type="match status" value="1"/>
</dbReference>
<evidence type="ECO:0000256" key="16">
    <source>
        <dbReference type="ARBA" id="ARBA00074093"/>
    </source>
</evidence>
<feature type="domain" description="VWFA" evidence="19">
    <location>
        <begin position="1232"/>
        <end position="1407"/>
    </location>
</feature>
<feature type="domain" description="VWFA" evidence="19">
    <location>
        <begin position="638"/>
        <end position="811"/>
    </location>
</feature>
<evidence type="ECO:0000256" key="8">
    <source>
        <dbReference type="ARBA" id="ARBA00022889"/>
    </source>
</evidence>
<keyword evidence="5" id="KW-0646">Protease inhibitor</keyword>
<evidence type="ECO:0000256" key="1">
    <source>
        <dbReference type="ARBA" id="ARBA00004498"/>
    </source>
</evidence>
<dbReference type="PRINTS" id="PR00759">
    <property type="entry name" value="BASICPTASE"/>
</dbReference>
<feature type="domain" description="VWFA" evidence="19">
    <location>
        <begin position="237"/>
        <end position="414"/>
    </location>
</feature>
<evidence type="ECO:0000256" key="13">
    <source>
        <dbReference type="ARBA" id="ARBA00023278"/>
    </source>
</evidence>
<keyword evidence="4" id="KW-0272">Extracellular matrix</keyword>
<feature type="region of interest" description="Disordered" evidence="17">
    <location>
        <begin position="2041"/>
        <end position="2369"/>
    </location>
</feature>
<feature type="compositionally biased region" description="Pro residues" evidence="17">
    <location>
        <begin position="2273"/>
        <end position="2285"/>
    </location>
</feature>
<comment type="similarity">
    <text evidence="2">Belongs to the venom Kunitz-type family.</text>
</comment>